<dbReference type="SUPFAM" id="SSF50249">
    <property type="entry name" value="Nucleic acid-binding proteins"/>
    <property type="match status" value="1"/>
</dbReference>
<keyword evidence="12" id="KW-1185">Reference proteome</keyword>
<name>A0A483CVC2_9EURY</name>
<comment type="subunit">
    <text evidence="3 9">Heterotrimer composed of an alpha, a beta and a gamma chain.</text>
</comment>
<evidence type="ECO:0000256" key="1">
    <source>
        <dbReference type="ARBA" id="ARBA00003323"/>
    </source>
</evidence>
<dbReference type="Pfam" id="PF01873">
    <property type="entry name" value="eIF-5_eIF-2B"/>
    <property type="match status" value="1"/>
</dbReference>
<dbReference type="GO" id="GO:0003743">
    <property type="term" value="F:translation initiation factor activity"/>
    <property type="evidence" value="ECO:0007669"/>
    <property type="project" value="UniProtKB-UniRule"/>
</dbReference>
<dbReference type="HAMAP" id="MF_00232">
    <property type="entry name" value="eIF_2_beta"/>
    <property type="match status" value="1"/>
</dbReference>
<dbReference type="FunFam" id="3.30.30.170:FF:000001">
    <property type="entry name" value="Eukaryotic translation initiation factor 2 subunit"/>
    <property type="match status" value="1"/>
</dbReference>
<dbReference type="NCBIfam" id="NF003067">
    <property type="entry name" value="PRK03988.1"/>
    <property type="match status" value="1"/>
</dbReference>
<evidence type="ECO:0000256" key="8">
    <source>
        <dbReference type="ARBA" id="ARBA00032408"/>
    </source>
</evidence>
<dbReference type="SUPFAM" id="SSF100966">
    <property type="entry name" value="Translation initiation factor 2 beta, aIF2beta, N-terminal domain"/>
    <property type="match status" value="1"/>
</dbReference>
<evidence type="ECO:0000256" key="4">
    <source>
        <dbReference type="ARBA" id="ARBA00022314"/>
    </source>
</evidence>
<dbReference type="InterPro" id="IPR002735">
    <property type="entry name" value="Transl_init_fac_IF2/IF5_dom"/>
</dbReference>
<keyword evidence="5 9" id="KW-0396">Initiation factor</keyword>
<evidence type="ECO:0000313" key="11">
    <source>
        <dbReference type="EMBL" id="TAJ45447.1"/>
    </source>
</evidence>
<dbReference type="PROSITE" id="PS50926">
    <property type="entry name" value="TRAM"/>
    <property type="match status" value="1"/>
</dbReference>
<dbReference type="Gene3D" id="3.30.30.170">
    <property type="match status" value="1"/>
</dbReference>
<dbReference type="OrthoDB" id="38099at2157"/>
<comment type="caution">
    <text evidence="11">The sequence shown here is derived from an EMBL/GenBank/DDBJ whole genome shotgun (WGS) entry which is preliminary data.</text>
</comment>
<dbReference type="AlphaFoldDB" id="A0A483CVC2"/>
<dbReference type="RefSeq" id="WP_130645802.1">
    <property type="nucleotide sequence ID" value="NZ_PGCL01000001.1"/>
</dbReference>
<dbReference type="NCBIfam" id="TIGR00311">
    <property type="entry name" value="aIF-2beta"/>
    <property type="match status" value="1"/>
</dbReference>
<proteinExistence type="inferred from homology"/>
<dbReference type="PANTHER" id="PTHR23001">
    <property type="entry name" value="EUKARYOTIC TRANSLATION INITIATION FACTOR"/>
    <property type="match status" value="1"/>
</dbReference>
<dbReference type="NCBIfam" id="NF008993">
    <property type="entry name" value="PRK12336.1"/>
    <property type="match status" value="1"/>
</dbReference>
<dbReference type="InterPro" id="IPR002792">
    <property type="entry name" value="TRAM_dom"/>
</dbReference>
<evidence type="ECO:0000256" key="2">
    <source>
        <dbReference type="ARBA" id="ARBA00010397"/>
    </source>
</evidence>
<dbReference type="InterPro" id="IPR012340">
    <property type="entry name" value="NA-bd_OB-fold"/>
</dbReference>
<dbReference type="InterPro" id="IPR045196">
    <property type="entry name" value="IF2/IF5"/>
</dbReference>
<comment type="similarity">
    <text evidence="2 9">Belongs to the eIF-2-beta/eIF-5 family.</text>
</comment>
<dbReference type="EMBL" id="PGCL01000001">
    <property type="protein sequence ID" value="TAJ45447.1"/>
    <property type="molecule type" value="Genomic_DNA"/>
</dbReference>
<gene>
    <name evidence="9" type="primary">eif2b</name>
    <name evidence="11" type="ORF">CUJ86_01560</name>
</gene>
<dbReference type="SUPFAM" id="SSF75689">
    <property type="entry name" value="Zinc-binding domain of translation initiation factor 2 beta"/>
    <property type="match status" value="1"/>
</dbReference>
<evidence type="ECO:0000256" key="5">
    <source>
        <dbReference type="ARBA" id="ARBA00022540"/>
    </source>
</evidence>
<evidence type="ECO:0000256" key="6">
    <source>
        <dbReference type="ARBA" id="ARBA00022917"/>
    </source>
</evidence>
<evidence type="ECO:0000256" key="9">
    <source>
        <dbReference type="HAMAP-Rule" id="MF_00232"/>
    </source>
</evidence>
<evidence type="ECO:0000259" key="10">
    <source>
        <dbReference type="PROSITE" id="PS50926"/>
    </source>
</evidence>
<dbReference type="InterPro" id="IPR004458">
    <property type="entry name" value="TIF2_bsu_arc"/>
</dbReference>
<dbReference type="InterPro" id="IPR016190">
    <property type="entry name" value="Transl_init_fac_IF2/IF5_Zn-bd"/>
</dbReference>
<dbReference type="PANTHER" id="PTHR23001:SF3">
    <property type="entry name" value="EUKARYOTIC TRANSLATION INITIATION FACTOR 2 SUBUNIT 2"/>
    <property type="match status" value="1"/>
</dbReference>
<dbReference type="SMART" id="SM00653">
    <property type="entry name" value="eIF2B_5"/>
    <property type="match status" value="1"/>
</dbReference>
<accession>A0A483CVC2</accession>
<evidence type="ECO:0000256" key="7">
    <source>
        <dbReference type="ARBA" id="ARBA00031466"/>
    </source>
</evidence>
<organism evidence="11 12">
    <name type="scientific">Methanofollis fontis</name>
    <dbReference type="NCBI Taxonomy" id="2052832"/>
    <lineage>
        <taxon>Archaea</taxon>
        <taxon>Methanobacteriati</taxon>
        <taxon>Methanobacteriota</taxon>
        <taxon>Stenosarchaea group</taxon>
        <taxon>Methanomicrobia</taxon>
        <taxon>Methanomicrobiales</taxon>
        <taxon>Methanomicrobiaceae</taxon>
        <taxon>Methanofollis</taxon>
    </lineage>
</organism>
<evidence type="ECO:0000313" key="12">
    <source>
        <dbReference type="Proteomes" id="UP000292580"/>
    </source>
</evidence>
<dbReference type="Pfam" id="PF01938">
    <property type="entry name" value="TRAM"/>
    <property type="match status" value="1"/>
</dbReference>
<sequence>MADPYEELLKKAYSNITEVSDTAERFHIPDAKIYLEGKTTVIDNFIDIAQYIRREPDHLMKYLVSELGTAGKIEGNRAVFNGKFEEASITSAIRKYVDDYVICSECGRPDTRLVKDGRVLILRCDACGGHRPVRKRRAKTEESSSRLEEGSILDVKIESISRRGDGVVKMGKYIMYVSNARPGQTVKVKISRISGSILFTERV</sequence>
<protein>
    <recommendedName>
        <fullName evidence="4 9">Translation initiation factor 2 subunit beta</fullName>
    </recommendedName>
    <alternativeName>
        <fullName evidence="7 9">aIF2-beta</fullName>
    </alternativeName>
    <alternativeName>
        <fullName evidence="8 9">eIF-2-beta</fullName>
    </alternativeName>
</protein>
<reference evidence="11 12" key="1">
    <citation type="submission" date="2017-11" db="EMBL/GenBank/DDBJ databases">
        <title>Isolation and Characterization of Methanofollis Species from Methane Seep Offshore SW Taiwan.</title>
        <authorList>
            <person name="Teng N.-H."/>
            <person name="Lai M.-C."/>
            <person name="Chen S.-C."/>
        </authorList>
    </citation>
    <scope>NUCLEOTIDE SEQUENCE [LARGE SCALE GENOMIC DNA]</scope>
    <source>
        <strain evidence="11 12">FWC-SCC2</strain>
    </source>
</reference>
<dbReference type="InterPro" id="IPR016189">
    <property type="entry name" value="Transl_init_fac_IF2/IF5_N"/>
</dbReference>
<comment type="function">
    <text evidence="1 9">eIF-2 functions in the early steps of protein synthesis by forming a ternary complex with GTP and initiator tRNA.</text>
</comment>
<evidence type="ECO:0000256" key="3">
    <source>
        <dbReference type="ARBA" id="ARBA00011243"/>
    </source>
</evidence>
<keyword evidence="6 9" id="KW-0648">Protein biosynthesis</keyword>
<dbReference type="Gene3D" id="2.40.50.140">
    <property type="entry name" value="Nucleic acid-binding proteins"/>
    <property type="match status" value="1"/>
</dbReference>
<dbReference type="Proteomes" id="UP000292580">
    <property type="component" value="Unassembled WGS sequence"/>
</dbReference>
<feature type="domain" description="TRAM" evidence="10">
    <location>
        <begin position="146"/>
        <end position="203"/>
    </location>
</feature>